<evidence type="ECO:0000313" key="2">
    <source>
        <dbReference type="EMBL" id="SER95126.1"/>
    </source>
</evidence>
<dbReference type="Pfam" id="PF01171">
    <property type="entry name" value="ATP_bind_3"/>
    <property type="match status" value="1"/>
</dbReference>
<dbReference type="InterPro" id="IPR011063">
    <property type="entry name" value="TilS/TtcA_N"/>
</dbReference>
<dbReference type="CDD" id="cd24138">
    <property type="entry name" value="TtcA-like"/>
    <property type="match status" value="1"/>
</dbReference>
<dbReference type="InterPro" id="IPR014729">
    <property type="entry name" value="Rossmann-like_a/b/a_fold"/>
</dbReference>
<gene>
    <name evidence="2" type="ORF">SAMN02910429_01578</name>
</gene>
<accession>A0A1H9TDF0</accession>
<reference evidence="3" key="1">
    <citation type="submission" date="2016-10" db="EMBL/GenBank/DDBJ databases">
        <authorList>
            <person name="Varghese N."/>
            <person name="Submissions S."/>
        </authorList>
    </citation>
    <scope>NUCLEOTIDE SEQUENCE [LARGE SCALE GENOMIC DNA]</scope>
    <source>
        <strain evidence="3">S1b</strain>
    </source>
</reference>
<feature type="domain" description="Rhodanese" evidence="1">
    <location>
        <begin position="18"/>
        <end position="119"/>
    </location>
</feature>
<dbReference type="Proteomes" id="UP000182471">
    <property type="component" value="Unassembled WGS sequence"/>
</dbReference>
<dbReference type="SMART" id="SM00450">
    <property type="entry name" value="RHOD"/>
    <property type="match status" value="1"/>
</dbReference>
<dbReference type="RefSeq" id="WP_074730726.1">
    <property type="nucleotide sequence ID" value="NZ_FOGW01000016.1"/>
</dbReference>
<dbReference type="InterPro" id="IPR001763">
    <property type="entry name" value="Rhodanese-like_dom"/>
</dbReference>
<dbReference type="PANTHER" id="PTHR43686:SF1">
    <property type="entry name" value="AMINOTRAN_5 DOMAIN-CONTAINING PROTEIN"/>
    <property type="match status" value="1"/>
</dbReference>
<dbReference type="Pfam" id="PF00581">
    <property type="entry name" value="Rhodanese"/>
    <property type="match status" value="1"/>
</dbReference>
<dbReference type="Gene3D" id="3.40.50.620">
    <property type="entry name" value="HUPs"/>
    <property type="match status" value="1"/>
</dbReference>
<dbReference type="AlphaFoldDB" id="A0A1H9TDF0"/>
<evidence type="ECO:0000313" key="3">
    <source>
        <dbReference type="Proteomes" id="UP000182471"/>
    </source>
</evidence>
<dbReference type="InterPro" id="IPR036873">
    <property type="entry name" value="Rhodanese-like_dom_sf"/>
</dbReference>
<dbReference type="SUPFAM" id="SSF52821">
    <property type="entry name" value="Rhodanese/Cell cycle control phosphatase"/>
    <property type="match status" value="1"/>
</dbReference>
<evidence type="ECO:0000259" key="1">
    <source>
        <dbReference type="PROSITE" id="PS50206"/>
    </source>
</evidence>
<dbReference type="PROSITE" id="PS50206">
    <property type="entry name" value="RHODANESE_3"/>
    <property type="match status" value="1"/>
</dbReference>
<protein>
    <submittedName>
        <fullName evidence="2">tRNA(Ile)-lysidine synthase TilS/MesJ</fullName>
    </submittedName>
</protein>
<dbReference type="SUPFAM" id="SSF52402">
    <property type="entry name" value="Adenine nucleotide alpha hydrolases-like"/>
    <property type="match status" value="1"/>
</dbReference>
<dbReference type="Gene3D" id="3.40.250.10">
    <property type="entry name" value="Rhodanese-like domain"/>
    <property type="match status" value="1"/>
</dbReference>
<name>A0A1H9TDF0_9FIRM</name>
<proteinExistence type="predicted"/>
<dbReference type="CDD" id="cd00158">
    <property type="entry name" value="RHOD"/>
    <property type="match status" value="1"/>
</dbReference>
<keyword evidence="3" id="KW-1185">Reference proteome</keyword>
<dbReference type="PANTHER" id="PTHR43686">
    <property type="entry name" value="SULFURTRANSFERASE-RELATED"/>
    <property type="match status" value="1"/>
</dbReference>
<sequence length="403" mass="46998">MNELLLTIEDFKRNLFEYKEKYILLDLRDGEQYMYGHIPNAINCRADILNMALDNIQSGDIDKVLSNVKLEKNKKIIIYSDSNKDSSILGEKLYELGFDVKVIKDGYVSWILYKMEQEVKDDESDKNAEVELSIRKKFHKKIFSKFAKAIKTYELLKPNDKVMVCISGGKDSMLMAKLFQELKRHDRFPFELEFVVMDPGYNNANRKVIELNAKLLDIPIKIFDTPIFDTVVDIEKSPCYLCARMRRGYLYSYAQKLGCNKIALGHHYDDVIETILMGMLYGAQIQTMMPKLHSTNFEGLELIRPLYLVREEDIIKWREYNELYFLQCACKFTDETSSLMGNSLKESSSKRKEVKNLIKELKKVNPYVEGNIFKSVENVNLSTIIAYKTNGHKYSFLDSYDEK</sequence>
<organism evidence="2 3">
    <name type="scientific">Lachnobacterium bovis</name>
    <dbReference type="NCBI Taxonomy" id="140626"/>
    <lineage>
        <taxon>Bacteria</taxon>
        <taxon>Bacillati</taxon>
        <taxon>Bacillota</taxon>
        <taxon>Clostridia</taxon>
        <taxon>Lachnospirales</taxon>
        <taxon>Lachnospiraceae</taxon>
        <taxon>Lachnobacterium</taxon>
    </lineage>
</organism>
<dbReference type="EMBL" id="FOGW01000016">
    <property type="protein sequence ID" value="SER95126.1"/>
    <property type="molecule type" value="Genomic_DNA"/>
</dbReference>